<evidence type="ECO:0000313" key="1">
    <source>
        <dbReference type="EMBL" id="GEO33803.1"/>
    </source>
</evidence>
<protein>
    <recommendedName>
        <fullName evidence="3">ABM domain-containing protein</fullName>
    </recommendedName>
</protein>
<evidence type="ECO:0008006" key="3">
    <source>
        <dbReference type="Google" id="ProtNLM"/>
    </source>
</evidence>
<reference evidence="1 2" key="1">
    <citation type="submission" date="2019-07" db="EMBL/GenBank/DDBJ databases">
        <title>Whole genome shotgun sequence of Cellulomonas aerilata NBRC 106308.</title>
        <authorList>
            <person name="Hosoyama A."/>
            <person name="Uohara A."/>
            <person name="Ohji S."/>
            <person name="Ichikawa N."/>
        </authorList>
    </citation>
    <scope>NUCLEOTIDE SEQUENCE [LARGE SCALE GENOMIC DNA]</scope>
    <source>
        <strain evidence="1 2">NBRC 106308</strain>
    </source>
</reference>
<accession>A0A512DBG1</accession>
<sequence>MVYGIVTNVAAPPAMYDALHAEVVRRGGDTAGALILHLGRATATGFQVVEVWRSAQDFQRYTREIVMPAMVELFGPEAAAAPPDLEEFEVRGLVLGDDRVVV</sequence>
<dbReference type="RefSeq" id="WP_146902339.1">
    <property type="nucleotide sequence ID" value="NZ_BAAARM010000002.1"/>
</dbReference>
<dbReference type="OrthoDB" id="1550900at2"/>
<evidence type="ECO:0000313" key="2">
    <source>
        <dbReference type="Proteomes" id="UP000321181"/>
    </source>
</evidence>
<comment type="caution">
    <text evidence="1">The sequence shown here is derived from an EMBL/GenBank/DDBJ whole genome shotgun (WGS) entry which is preliminary data.</text>
</comment>
<dbReference type="EMBL" id="BJYY01000012">
    <property type="protein sequence ID" value="GEO33803.1"/>
    <property type="molecule type" value="Genomic_DNA"/>
</dbReference>
<name>A0A512DBG1_9CELL</name>
<gene>
    <name evidence="1" type="ORF">CAE01nite_15280</name>
</gene>
<keyword evidence="2" id="KW-1185">Reference proteome</keyword>
<proteinExistence type="predicted"/>
<dbReference type="Proteomes" id="UP000321181">
    <property type="component" value="Unassembled WGS sequence"/>
</dbReference>
<dbReference type="AlphaFoldDB" id="A0A512DBG1"/>
<organism evidence="1 2">
    <name type="scientific">Cellulomonas aerilata</name>
    <dbReference type="NCBI Taxonomy" id="515326"/>
    <lineage>
        <taxon>Bacteria</taxon>
        <taxon>Bacillati</taxon>
        <taxon>Actinomycetota</taxon>
        <taxon>Actinomycetes</taxon>
        <taxon>Micrococcales</taxon>
        <taxon>Cellulomonadaceae</taxon>
        <taxon>Cellulomonas</taxon>
    </lineage>
</organism>